<dbReference type="AlphaFoldDB" id="A0A9D1GY55"/>
<comment type="caution">
    <text evidence="1">The sequence shown here is derived from an EMBL/GenBank/DDBJ whole genome shotgun (WGS) entry which is preliminary data.</text>
</comment>
<organism evidence="1 2">
    <name type="scientific">Candidatus Avipropionibacterium avicola</name>
    <dbReference type="NCBI Taxonomy" id="2840701"/>
    <lineage>
        <taxon>Bacteria</taxon>
        <taxon>Bacillati</taxon>
        <taxon>Actinomycetota</taxon>
        <taxon>Actinomycetes</taxon>
        <taxon>Propionibacteriales</taxon>
        <taxon>Propionibacteriaceae</taxon>
        <taxon>Propionibacteriaceae incertae sedis</taxon>
        <taxon>Candidatus Avipropionibacterium</taxon>
    </lineage>
</organism>
<sequence length="160" mass="17024">MSEPEAPAPEHAAELRSVLDKLHDLIGGAKAMPMSASCVVNRSEALALVERAVAAIPAPEAAPPSDGEADQIIADAHERASELIAEQTIVIEAKREAERIVEQATGEADGLRTETDTFVDSRMASFESVLHKTLSQVQLARARLSQRSGLDDGDDEADQA</sequence>
<proteinExistence type="predicted"/>
<reference evidence="1" key="1">
    <citation type="submission" date="2020-10" db="EMBL/GenBank/DDBJ databases">
        <authorList>
            <person name="Gilroy R."/>
        </authorList>
    </citation>
    <scope>NUCLEOTIDE SEQUENCE</scope>
    <source>
        <strain evidence="1">ChiGjej1B1-24693</strain>
    </source>
</reference>
<reference evidence="1" key="2">
    <citation type="journal article" date="2021" name="PeerJ">
        <title>Extensive microbial diversity within the chicken gut microbiome revealed by metagenomics and culture.</title>
        <authorList>
            <person name="Gilroy R."/>
            <person name="Ravi A."/>
            <person name="Getino M."/>
            <person name="Pursley I."/>
            <person name="Horton D.L."/>
            <person name="Alikhan N.F."/>
            <person name="Baker D."/>
            <person name="Gharbi K."/>
            <person name="Hall N."/>
            <person name="Watson M."/>
            <person name="Adriaenssens E.M."/>
            <person name="Foster-Nyarko E."/>
            <person name="Jarju S."/>
            <person name="Secka A."/>
            <person name="Antonio M."/>
            <person name="Oren A."/>
            <person name="Chaudhuri R.R."/>
            <person name="La Ragione R."/>
            <person name="Hildebrand F."/>
            <person name="Pallen M.J."/>
        </authorList>
    </citation>
    <scope>NUCLEOTIDE SEQUENCE</scope>
    <source>
        <strain evidence="1">ChiGjej1B1-24693</strain>
    </source>
</reference>
<protein>
    <recommendedName>
        <fullName evidence="3">ATPase</fullName>
    </recommendedName>
</protein>
<evidence type="ECO:0000313" key="1">
    <source>
        <dbReference type="EMBL" id="HIT75307.1"/>
    </source>
</evidence>
<evidence type="ECO:0000313" key="2">
    <source>
        <dbReference type="Proteomes" id="UP000886842"/>
    </source>
</evidence>
<name>A0A9D1GY55_9ACTN</name>
<accession>A0A9D1GY55</accession>
<evidence type="ECO:0008006" key="3">
    <source>
        <dbReference type="Google" id="ProtNLM"/>
    </source>
</evidence>
<gene>
    <name evidence="1" type="ORF">IAA98_06965</name>
</gene>
<dbReference type="Proteomes" id="UP000886842">
    <property type="component" value="Unassembled WGS sequence"/>
</dbReference>
<dbReference type="EMBL" id="DVLP01000211">
    <property type="protein sequence ID" value="HIT75307.1"/>
    <property type="molecule type" value="Genomic_DNA"/>
</dbReference>